<evidence type="ECO:0000256" key="1">
    <source>
        <dbReference type="SAM" id="Phobius"/>
    </source>
</evidence>
<accession>A0A4S4MYN7</accession>
<reference evidence="3 4" key="1">
    <citation type="submission" date="2019-02" db="EMBL/GenBank/DDBJ databases">
        <title>Genome sequencing of the rare red list fungi Antrodiella citrinella (Flaviporus citrinellus).</title>
        <authorList>
            <person name="Buettner E."/>
            <person name="Kellner H."/>
        </authorList>
    </citation>
    <scope>NUCLEOTIDE SEQUENCE [LARGE SCALE GENOMIC DNA]</scope>
    <source>
        <strain evidence="3 4">DSM 108506</strain>
    </source>
</reference>
<sequence>MSTSTSPPLRIVVAGGSIAGLMAAIILKRLGHDATVYERGPAGMGLFKDSETI</sequence>
<evidence type="ECO:0000313" key="4">
    <source>
        <dbReference type="Proteomes" id="UP000308730"/>
    </source>
</evidence>
<dbReference type="SUPFAM" id="SSF51905">
    <property type="entry name" value="FAD/NAD(P)-binding domain"/>
    <property type="match status" value="1"/>
</dbReference>
<name>A0A4S4MYN7_9APHY</name>
<organism evidence="3 4">
    <name type="scientific">Antrodiella citrinella</name>
    <dbReference type="NCBI Taxonomy" id="2447956"/>
    <lineage>
        <taxon>Eukaryota</taxon>
        <taxon>Fungi</taxon>
        <taxon>Dikarya</taxon>
        <taxon>Basidiomycota</taxon>
        <taxon>Agaricomycotina</taxon>
        <taxon>Agaricomycetes</taxon>
        <taxon>Polyporales</taxon>
        <taxon>Steccherinaceae</taxon>
        <taxon>Antrodiella</taxon>
    </lineage>
</organism>
<dbReference type="OrthoDB" id="655030at2759"/>
<keyword evidence="1" id="KW-1133">Transmembrane helix</keyword>
<dbReference type="InterPro" id="IPR039648">
    <property type="entry name" value="DHPH_N"/>
</dbReference>
<protein>
    <recommendedName>
        <fullName evidence="2">Pyridine nucleotide-disulphide oxidoreductase N-terminal domain-containing protein</fullName>
    </recommendedName>
</protein>
<feature type="domain" description="Pyridine nucleotide-disulphide oxidoreductase N-terminal" evidence="2">
    <location>
        <begin position="10"/>
        <end position="44"/>
    </location>
</feature>
<gene>
    <name evidence="3" type="ORF">EUX98_g3708</name>
</gene>
<dbReference type="InterPro" id="IPR036188">
    <property type="entry name" value="FAD/NAD-bd_sf"/>
</dbReference>
<feature type="transmembrane region" description="Helical" evidence="1">
    <location>
        <begin position="12"/>
        <end position="30"/>
    </location>
</feature>
<keyword evidence="4" id="KW-1185">Reference proteome</keyword>
<dbReference type="Pfam" id="PF00070">
    <property type="entry name" value="Pyr_redox"/>
    <property type="match status" value="1"/>
</dbReference>
<dbReference type="EMBL" id="SGPM01000079">
    <property type="protein sequence ID" value="THH30491.1"/>
    <property type="molecule type" value="Genomic_DNA"/>
</dbReference>
<comment type="caution">
    <text evidence="3">The sequence shown here is derived from an EMBL/GenBank/DDBJ whole genome shotgun (WGS) entry which is preliminary data.</text>
</comment>
<dbReference type="AlphaFoldDB" id="A0A4S4MYN7"/>
<dbReference type="Gene3D" id="3.50.50.60">
    <property type="entry name" value="FAD/NAD(P)-binding domain"/>
    <property type="match status" value="1"/>
</dbReference>
<keyword evidence="1" id="KW-0472">Membrane</keyword>
<keyword evidence="1" id="KW-0812">Transmembrane</keyword>
<dbReference type="Proteomes" id="UP000308730">
    <property type="component" value="Unassembled WGS sequence"/>
</dbReference>
<evidence type="ECO:0000259" key="2">
    <source>
        <dbReference type="Pfam" id="PF00070"/>
    </source>
</evidence>
<proteinExistence type="predicted"/>
<evidence type="ECO:0000313" key="3">
    <source>
        <dbReference type="EMBL" id="THH30491.1"/>
    </source>
</evidence>